<evidence type="ECO:0000259" key="11">
    <source>
        <dbReference type="PROSITE" id="PS50262"/>
    </source>
</evidence>
<accession>A0A8C7CIA1</accession>
<keyword evidence="5" id="KW-0297">G-protein coupled receptor</keyword>
<evidence type="ECO:0000313" key="12">
    <source>
        <dbReference type="Ensembl" id="ENSOKIP00005004737.1"/>
    </source>
</evidence>
<keyword evidence="4 10" id="KW-1133">Transmembrane helix</keyword>
<keyword evidence="2" id="KW-1003">Cell membrane</keyword>
<keyword evidence="6 10" id="KW-0472">Membrane</keyword>
<evidence type="ECO:0000256" key="3">
    <source>
        <dbReference type="ARBA" id="ARBA00022692"/>
    </source>
</evidence>
<feature type="transmembrane region" description="Helical" evidence="10">
    <location>
        <begin position="7"/>
        <end position="27"/>
    </location>
</feature>
<feature type="transmembrane region" description="Helical" evidence="10">
    <location>
        <begin position="33"/>
        <end position="59"/>
    </location>
</feature>
<dbReference type="Gene3D" id="1.20.1070.10">
    <property type="entry name" value="Rhodopsin 7-helix transmembrane proteins"/>
    <property type="match status" value="1"/>
</dbReference>
<evidence type="ECO:0000256" key="10">
    <source>
        <dbReference type="SAM" id="Phobius"/>
    </source>
</evidence>
<evidence type="ECO:0000256" key="8">
    <source>
        <dbReference type="ARBA" id="ARBA00023170"/>
    </source>
</evidence>
<dbReference type="PRINTS" id="PR00237">
    <property type="entry name" value="GPCRRHODOPSN"/>
</dbReference>
<evidence type="ECO:0000256" key="9">
    <source>
        <dbReference type="ARBA" id="ARBA00023224"/>
    </source>
</evidence>
<dbReference type="GO" id="GO:0004993">
    <property type="term" value="F:G protein-coupled serotonin receptor activity"/>
    <property type="evidence" value="ECO:0007669"/>
    <property type="project" value="UniProtKB-ARBA"/>
</dbReference>
<organism evidence="12 13">
    <name type="scientific">Oncorhynchus kisutch</name>
    <name type="common">Coho salmon</name>
    <name type="synonym">Salmo kisutch</name>
    <dbReference type="NCBI Taxonomy" id="8019"/>
    <lineage>
        <taxon>Eukaryota</taxon>
        <taxon>Metazoa</taxon>
        <taxon>Chordata</taxon>
        <taxon>Craniata</taxon>
        <taxon>Vertebrata</taxon>
        <taxon>Euteleostomi</taxon>
        <taxon>Actinopterygii</taxon>
        <taxon>Neopterygii</taxon>
        <taxon>Teleostei</taxon>
        <taxon>Protacanthopterygii</taxon>
        <taxon>Salmoniformes</taxon>
        <taxon>Salmonidae</taxon>
        <taxon>Salmoninae</taxon>
        <taxon>Oncorhynchus</taxon>
    </lineage>
</organism>
<reference evidence="12" key="2">
    <citation type="submission" date="2025-09" db="UniProtKB">
        <authorList>
            <consortium name="Ensembl"/>
        </authorList>
    </citation>
    <scope>IDENTIFICATION</scope>
</reference>
<feature type="domain" description="G-protein coupled receptors family 1 profile" evidence="11">
    <location>
        <begin position="50"/>
        <end position="214"/>
    </location>
</feature>
<dbReference type="SUPFAM" id="SSF81321">
    <property type="entry name" value="Family A G protein-coupled receptor-like"/>
    <property type="match status" value="1"/>
</dbReference>
<dbReference type="InterPro" id="IPR000276">
    <property type="entry name" value="GPCR_Rhodpsn"/>
</dbReference>
<name>A0A8C7CIA1_ONCKI</name>
<evidence type="ECO:0000313" key="13">
    <source>
        <dbReference type="Proteomes" id="UP000694557"/>
    </source>
</evidence>
<keyword evidence="9" id="KW-0807">Transducer</keyword>
<dbReference type="PANTHER" id="PTHR24248:SF199">
    <property type="entry name" value="IP13425P-RELATED"/>
    <property type="match status" value="1"/>
</dbReference>
<keyword evidence="8" id="KW-0675">Receptor</keyword>
<feature type="transmembrane region" description="Helical" evidence="10">
    <location>
        <begin position="71"/>
        <end position="97"/>
    </location>
</feature>
<reference evidence="12" key="1">
    <citation type="submission" date="2025-08" db="UniProtKB">
        <authorList>
            <consortium name="Ensembl"/>
        </authorList>
    </citation>
    <scope>IDENTIFICATION</scope>
</reference>
<keyword evidence="3 10" id="KW-0812">Transmembrane</keyword>
<dbReference type="GO" id="GO:0071880">
    <property type="term" value="P:adenylate cyclase-activating adrenergic receptor signaling pathway"/>
    <property type="evidence" value="ECO:0007669"/>
    <property type="project" value="TreeGrafter"/>
</dbReference>
<protein>
    <recommendedName>
        <fullName evidence="11">G-protein coupled receptors family 1 profile domain-containing protein</fullName>
    </recommendedName>
</protein>
<dbReference type="AlphaFoldDB" id="A0A8C7CIA1"/>
<dbReference type="Proteomes" id="UP000694557">
    <property type="component" value="Unassembled WGS sequence"/>
</dbReference>
<proteinExistence type="predicted"/>
<keyword evidence="7" id="KW-1015">Disulfide bond</keyword>
<dbReference type="Pfam" id="PF00001">
    <property type="entry name" value="7tm_1"/>
    <property type="match status" value="1"/>
</dbReference>
<dbReference type="PROSITE" id="PS50262">
    <property type="entry name" value="G_PROTEIN_RECEP_F1_2"/>
    <property type="match status" value="1"/>
</dbReference>
<evidence type="ECO:0000256" key="4">
    <source>
        <dbReference type="ARBA" id="ARBA00022989"/>
    </source>
</evidence>
<dbReference type="Ensembl" id="ENSOKIT00005005030.1">
    <property type="protein sequence ID" value="ENSOKIP00005004737.1"/>
    <property type="gene ID" value="ENSOKIG00005002211.1"/>
</dbReference>
<evidence type="ECO:0000256" key="6">
    <source>
        <dbReference type="ARBA" id="ARBA00023136"/>
    </source>
</evidence>
<keyword evidence="13" id="KW-1185">Reference proteome</keyword>
<dbReference type="InterPro" id="IPR017452">
    <property type="entry name" value="GPCR_Rhodpsn_7TM"/>
</dbReference>
<sequence length="214" mass="24061">SRYVCQLNFLFIIFLVPTAVWKCSFKMEPKTDMVLVVIFLSIVTLITALMNSAVILTIINTKKLHLPTNYLICSLAVTDFLVAILWLLGCVICEAWLSVDMTCCTYSILHLCAIALDRHWATNCHQRPGVRLQENPASYWWASGCFMPQHRCQTFSRGWDTLTHSSTPCSTPVSMRTSSRPLGNCSDVTSANMTAFLDMSGLIVFFTPFFSPIL</sequence>
<evidence type="ECO:0000256" key="5">
    <source>
        <dbReference type="ARBA" id="ARBA00023040"/>
    </source>
</evidence>
<dbReference type="GO" id="GO:0043410">
    <property type="term" value="P:positive regulation of MAPK cascade"/>
    <property type="evidence" value="ECO:0007669"/>
    <property type="project" value="TreeGrafter"/>
</dbReference>
<comment type="subcellular location">
    <subcellularLocation>
        <location evidence="1">Cell membrane</location>
        <topology evidence="1">Multi-pass membrane protein</topology>
    </subcellularLocation>
</comment>
<dbReference type="GO" id="GO:0005886">
    <property type="term" value="C:plasma membrane"/>
    <property type="evidence" value="ECO:0007669"/>
    <property type="project" value="UniProtKB-SubCell"/>
</dbReference>
<dbReference type="PANTHER" id="PTHR24248">
    <property type="entry name" value="ADRENERGIC RECEPTOR-RELATED G-PROTEIN COUPLED RECEPTOR"/>
    <property type="match status" value="1"/>
</dbReference>
<evidence type="ECO:0000256" key="7">
    <source>
        <dbReference type="ARBA" id="ARBA00023157"/>
    </source>
</evidence>
<evidence type="ECO:0000256" key="2">
    <source>
        <dbReference type="ARBA" id="ARBA00022475"/>
    </source>
</evidence>
<evidence type="ECO:0000256" key="1">
    <source>
        <dbReference type="ARBA" id="ARBA00004651"/>
    </source>
</evidence>